<dbReference type="AlphaFoldDB" id="A0AA40KFT6"/>
<gene>
    <name evidence="2" type="ORF">K0M31_014779</name>
</gene>
<evidence type="ECO:0000313" key="2">
    <source>
        <dbReference type="EMBL" id="KAK1118779.1"/>
    </source>
</evidence>
<protein>
    <submittedName>
        <fullName evidence="2">Uncharacterized protein</fullName>
    </submittedName>
</protein>
<name>A0AA40KFT6_9HYME</name>
<reference evidence="2" key="1">
    <citation type="submission" date="2021-10" db="EMBL/GenBank/DDBJ databases">
        <title>Melipona bicolor Genome sequencing and assembly.</title>
        <authorList>
            <person name="Araujo N.S."/>
            <person name="Arias M.C."/>
        </authorList>
    </citation>
    <scope>NUCLEOTIDE SEQUENCE</scope>
    <source>
        <strain evidence="2">USP_2M_L1-L4_2017</strain>
        <tissue evidence="2">Whole body</tissue>
    </source>
</reference>
<comment type="caution">
    <text evidence="2">The sequence shown here is derived from an EMBL/GenBank/DDBJ whole genome shotgun (WGS) entry which is preliminary data.</text>
</comment>
<dbReference type="EMBL" id="JAHYIQ010000041">
    <property type="protein sequence ID" value="KAK1118779.1"/>
    <property type="molecule type" value="Genomic_DNA"/>
</dbReference>
<feature type="compositionally biased region" description="Gly residues" evidence="1">
    <location>
        <begin position="89"/>
        <end position="100"/>
    </location>
</feature>
<evidence type="ECO:0000313" key="3">
    <source>
        <dbReference type="Proteomes" id="UP001177670"/>
    </source>
</evidence>
<proteinExistence type="predicted"/>
<sequence length="100" mass="9447">MTVDRGVGGGGGTVTVALGDNDGSVPMVVVVVTRNGRLDSGGGGGGGGGSGRVVAVVLFLPWKGGRFLRDGLPSVRRVGGSTGRHAARCGGGAGATSAGG</sequence>
<accession>A0AA40KFT6</accession>
<dbReference type="Proteomes" id="UP001177670">
    <property type="component" value="Unassembled WGS sequence"/>
</dbReference>
<keyword evidence="3" id="KW-1185">Reference proteome</keyword>
<organism evidence="2 3">
    <name type="scientific">Melipona bicolor</name>
    <dbReference type="NCBI Taxonomy" id="60889"/>
    <lineage>
        <taxon>Eukaryota</taxon>
        <taxon>Metazoa</taxon>
        <taxon>Ecdysozoa</taxon>
        <taxon>Arthropoda</taxon>
        <taxon>Hexapoda</taxon>
        <taxon>Insecta</taxon>
        <taxon>Pterygota</taxon>
        <taxon>Neoptera</taxon>
        <taxon>Endopterygota</taxon>
        <taxon>Hymenoptera</taxon>
        <taxon>Apocrita</taxon>
        <taxon>Aculeata</taxon>
        <taxon>Apoidea</taxon>
        <taxon>Anthophila</taxon>
        <taxon>Apidae</taxon>
        <taxon>Melipona</taxon>
    </lineage>
</organism>
<evidence type="ECO:0000256" key="1">
    <source>
        <dbReference type="SAM" id="MobiDB-lite"/>
    </source>
</evidence>
<feature type="region of interest" description="Disordered" evidence="1">
    <location>
        <begin position="78"/>
        <end position="100"/>
    </location>
</feature>